<dbReference type="PANTHER" id="PTHR11265:SF0">
    <property type="entry name" value="12S RRNA N4-METHYLCYTIDINE METHYLTRANSFERASE"/>
    <property type="match status" value="1"/>
</dbReference>
<dbReference type="Pfam" id="PF01795">
    <property type="entry name" value="Methyltransf_5"/>
    <property type="match status" value="1"/>
</dbReference>
<dbReference type="Gene3D" id="1.10.150.170">
    <property type="entry name" value="Putative methyltransferase TM0872, insert domain"/>
    <property type="match status" value="1"/>
</dbReference>
<dbReference type="GO" id="GO:0008168">
    <property type="term" value="F:methyltransferase activity"/>
    <property type="evidence" value="ECO:0007669"/>
    <property type="project" value="UniProtKB-KW"/>
</dbReference>
<comment type="caution">
    <text evidence="7">The sequence shown here is derived from an EMBL/GenBank/DDBJ whole genome shotgun (WGS) entry which is preliminary data.</text>
</comment>
<feature type="binding site" evidence="6">
    <location>
        <position position="117"/>
    </location>
    <ligand>
        <name>S-adenosyl-L-methionine</name>
        <dbReference type="ChEBI" id="CHEBI:59789"/>
    </ligand>
</feature>
<evidence type="ECO:0000256" key="1">
    <source>
        <dbReference type="ARBA" id="ARBA00010396"/>
    </source>
</evidence>
<comment type="catalytic activity">
    <reaction evidence="6">
        <text>cytidine(1402) in 16S rRNA + S-adenosyl-L-methionine = N(4)-methylcytidine(1402) in 16S rRNA + S-adenosyl-L-homocysteine + H(+)</text>
        <dbReference type="Rhea" id="RHEA:42928"/>
        <dbReference type="Rhea" id="RHEA-COMP:10286"/>
        <dbReference type="Rhea" id="RHEA-COMP:10287"/>
        <dbReference type="ChEBI" id="CHEBI:15378"/>
        <dbReference type="ChEBI" id="CHEBI:57856"/>
        <dbReference type="ChEBI" id="CHEBI:59789"/>
        <dbReference type="ChEBI" id="CHEBI:74506"/>
        <dbReference type="ChEBI" id="CHEBI:82748"/>
        <dbReference type="EC" id="2.1.1.199"/>
    </reaction>
</comment>
<keyword evidence="3 6" id="KW-0489">Methyltransferase</keyword>
<evidence type="ECO:0000256" key="4">
    <source>
        <dbReference type="ARBA" id="ARBA00022679"/>
    </source>
</evidence>
<evidence type="ECO:0000313" key="8">
    <source>
        <dbReference type="Proteomes" id="UP000646745"/>
    </source>
</evidence>
<feature type="binding site" evidence="6">
    <location>
        <position position="124"/>
    </location>
    <ligand>
        <name>S-adenosyl-L-methionine</name>
        <dbReference type="ChEBI" id="CHEBI:59789"/>
    </ligand>
</feature>
<dbReference type="PANTHER" id="PTHR11265">
    <property type="entry name" value="S-ADENOSYL-METHYLTRANSFERASE MRAW"/>
    <property type="match status" value="1"/>
</dbReference>
<accession>A0ABQ3EHK5</accession>
<dbReference type="PIRSF" id="PIRSF004486">
    <property type="entry name" value="MraW"/>
    <property type="match status" value="1"/>
</dbReference>
<dbReference type="EMBL" id="BMZI01000007">
    <property type="protein sequence ID" value="GHB31020.1"/>
    <property type="molecule type" value="Genomic_DNA"/>
</dbReference>
<comment type="subcellular location">
    <subcellularLocation>
        <location evidence="6">Cytoplasm</location>
    </subcellularLocation>
</comment>
<dbReference type="Proteomes" id="UP000646745">
    <property type="component" value="Unassembled WGS sequence"/>
</dbReference>
<proteinExistence type="inferred from homology"/>
<organism evidence="7 8">
    <name type="scientific">Salinicola rhizosphaerae</name>
    <dbReference type="NCBI Taxonomy" id="1443141"/>
    <lineage>
        <taxon>Bacteria</taxon>
        <taxon>Pseudomonadati</taxon>
        <taxon>Pseudomonadota</taxon>
        <taxon>Gammaproteobacteria</taxon>
        <taxon>Oceanospirillales</taxon>
        <taxon>Halomonadaceae</taxon>
        <taxon>Salinicola</taxon>
    </lineage>
</organism>
<reference evidence="8" key="1">
    <citation type="journal article" date="2019" name="Int. J. Syst. Evol. Microbiol.">
        <title>The Global Catalogue of Microorganisms (GCM) 10K type strain sequencing project: providing services to taxonomists for standard genome sequencing and annotation.</title>
        <authorList>
            <consortium name="The Broad Institute Genomics Platform"/>
            <consortium name="The Broad Institute Genome Sequencing Center for Infectious Disease"/>
            <person name="Wu L."/>
            <person name="Ma J."/>
        </authorList>
    </citation>
    <scope>NUCLEOTIDE SEQUENCE [LARGE SCALE GENOMIC DNA]</scope>
    <source>
        <strain evidence="8">KCTC 32998</strain>
    </source>
</reference>
<feature type="binding site" evidence="6">
    <location>
        <begin position="51"/>
        <end position="53"/>
    </location>
    <ligand>
        <name>S-adenosyl-L-methionine</name>
        <dbReference type="ChEBI" id="CHEBI:59789"/>
    </ligand>
</feature>
<sequence>MQHRDKASQRSESGAAARAPFRHTSVLLDGAVDALLQSPAGIYLDGTFGRGGHSRAILERLGVDGRLMAIDRDPAALEAAQDIADPRFSIHAGEFGELDLHAAQAGVSGALDGVLLDVGVSSPQLDDPERGFSFLRDGPLDMRMDPSAGIGAAEWLSRTVESELARVFKVYGEERFAKRIARAIVAARQTAPIERTQQLAEIVKAAHPAWEKGKHPATRVFQAIRIHLNDELGQLERALDAALDVLAPGGRLVVISFHSLEDRLVKRFIRDQSRGDTHLPRGMPIREDQLIKRLKPVGKAMRPGESEVDANPRARSAVMRVAEKLE</sequence>
<evidence type="ECO:0000256" key="3">
    <source>
        <dbReference type="ARBA" id="ARBA00022603"/>
    </source>
</evidence>
<dbReference type="SUPFAM" id="SSF81799">
    <property type="entry name" value="Putative methyltransferase TM0872, insert domain"/>
    <property type="match status" value="1"/>
</dbReference>
<evidence type="ECO:0000313" key="7">
    <source>
        <dbReference type="EMBL" id="GHB31020.1"/>
    </source>
</evidence>
<keyword evidence="8" id="KW-1185">Reference proteome</keyword>
<dbReference type="RefSeq" id="WP_189445755.1">
    <property type="nucleotide sequence ID" value="NZ_BMZI01000007.1"/>
</dbReference>
<dbReference type="EC" id="2.1.1.199" evidence="6"/>
<keyword evidence="6" id="KW-0963">Cytoplasm</keyword>
<dbReference type="SUPFAM" id="SSF53335">
    <property type="entry name" value="S-adenosyl-L-methionine-dependent methyltransferases"/>
    <property type="match status" value="1"/>
</dbReference>
<evidence type="ECO:0000256" key="6">
    <source>
        <dbReference type="HAMAP-Rule" id="MF_01007"/>
    </source>
</evidence>
<feature type="binding site" evidence="6">
    <location>
        <position position="95"/>
    </location>
    <ligand>
        <name>S-adenosyl-L-methionine</name>
        <dbReference type="ChEBI" id="CHEBI:59789"/>
    </ligand>
</feature>
<dbReference type="InterPro" id="IPR023397">
    <property type="entry name" value="SAM-dep_MeTrfase_MraW_recog"/>
</dbReference>
<comment type="function">
    <text evidence="6">Specifically methylates the N4 position of cytidine in position 1402 (C1402) of 16S rRNA.</text>
</comment>
<dbReference type="NCBIfam" id="TIGR00006">
    <property type="entry name" value="16S rRNA (cytosine(1402)-N(4))-methyltransferase RsmH"/>
    <property type="match status" value="1"/>
</dbReference>
<evidence type="ECO:0000256" key="5">
    <source>
        <dbReference type="ARBA" id="ARBA00022691"/>
    </source>
</evidence>
<dbReference type="InterPro" id="IPR002903">
    <property type="entry name" value="RsmH"/>
</dbReference>
<dbReference type="InterPro" id="IPR029063">
    <property type="entry name" value="SAM-dependent_MTases_sf"/>
</dbReference>
<evidence type="ECO:0000256" key="2">
    <source>
        <dbReference type="ARBA" id="ARBA00022552"/>
    </source>
</evidence>
<protein>
    <recommendedName>
        <fullName evidence="6">Ribosomal RNA small subunit methyltransferase H</fullName>
        <ecNumber evidence="6">2.1.1.199</ecNumber>
    </recommendedName>
    <alternativeName>
        <fullName evidence="6">16S rRNA m(4)C1402 methyltransferase</fullName>
    </alternativeName>
    <alternativeName>
        <fullName evidence="6">rRNA (cytosine-N(4)-)-methyltransferase RsmH</fullName>
    </alternativeName>
</protein>
<feature type="binding site" evidence="6">
    <location>
        <position position="71"/>
    </location>
    <ligand>
        <name>S-adenosyl-L-methionine</name>
        <dbReference type="ChEBI" id="CHEBI:59789"/>
    </ligand>
</feature>
<dbReference type="HAMAP" id="MF_01007">
    <property type="entry name" value="16SrRNA_methyltr_H"/>
    <property type="match status" value="1"/>
</dbReference>
<comment type="similarity">
    <text evidence="1 6">Belongs to the methyltransferase superfamily. RsmH family.</text>
</comment>
<keyword evidence="2 6" id="KW-0698">rRNA processing</keyword>
<dbReference type="GO" id="GO:0032259">
    <property type="term" value="P:methylation"/>
    <property type="evidence" value="ECO:0007669"/>
    <property type="project" value="UniProtKB-KW"/>
</dbReference>
<name>A0ABQ3EHK5_9GAMM</name>
<keyword evidence="4 6" id="KW-0808">Transferase</keyword>
<gene>
    <name evidence="6 7" type="primary">rsmH</name>
    <name evidence="7" type="ORF">GCM10009038_32310</name>
</gene>
<keyword evidence="5 6" id="KW-0949">S-adenosyl-L-methionine</keyword>
<dbReference type="Gene3D" id="3.40.50.150">
    <property type="entry name" value="Vaccinia Virus protein VP39"/>
    <property type="match status" value="1"/>
</dbReference>